<evidence type="ECO:0000313" key="8">
    <source>
        <dbReference type="Proteomes" id="UP000324222"/>
    </source>
</evidence>
<protein>
    <submittedName>
        <fullName evidence="7">Transmembrane protein 229B</fullName>
    </submittedName>
</protein>
<evidence type="ECO:0000256" key="2">
    <source>
        <dbReference type="ARBA" id="ARBA00006371"/>
    </source>
</evidence>
<keyword evidence="8" id="KW-1185">Reference proteome</keyword>
<dbReference type="AlphaFoldDB" id="A0A5B7FVE1"/>
<organism evidence="7 8">
    <name type="scientific">Portunus trituberculatus</name>
    <name type="common">Swimming crab</name>
    <name type="synonym">Neptunus trituberculatus</name>
    <dbReference type="NCBI Taxonomy" id="210409"/>
    <lineage>
        <taxon>Eukaryota</taxon>
        <taxon>Metazoa</taxon>
        <taxon>Ecdysozoa</taxon>
        <taxon>Arthropoda</taxon>
        <taxon>Crustacea</taxon>
        <taxon>Multicrustacea</taxon>
        <taxon>Malacostraca</taxon>
        <taxon>Eumalacostraca</taxon>
        <taxon>Eucarida</taxon>
        <taxon>Decapoda</taxon>
        <taxon>Pleocyemata</taxon>
        <taxon>Brachyura</taxon>
        <taxon>Eubrachyura</taxon>
        <taxon>Portunoidea</taxon>
        <taxon>Portunidae</taxon>
        <taxon>Portuninae</taxon>
        <taxon>Portunus</taxon>
    </lineage>
</organism>
<comment type="caution">
    <text evidence="7">The sequence shown here is derived from an EMBL/GenBank/DDBJ whole genome shotgun (WGS) entry which is preliminary data.</text>
</comment>
<keyword evidence="5 6" id="KW-0472">Membrane</keyword>
<sequence>MIDVVVVVAVVVVAVVVVVVAVVVVVVVSGTSVWSLFIYGVGSLGVEQLYRRFHTSLPLLLRGLCYVAWIYAWEFSTGECHV</sequence>
<dbReference type="EMBL" id="VSRR010008838">
    <property type="protein sequence ID" value="MPC49377.1"/>
    <property type="molecule type" value="Genomic_DNA"/>
</dbReference>
<name>A0A5B7FVE1_PORTR</name>
<keyword evidence="4 6" id="KW-1133">Transmembrane helix</keyword>
<evidence type="ECO:0000256" key="4">
    <source>
        <dbReference type="ARBA" id="ARBA00022989"/>
    </source>
</evidence>
<feature type="transmembrane region" description="Helical" evidence="6">
    <location>
        <begin position="6"/>
        <end position="39"/>
    </location>
</feature>
<gene>
    <name evidence="7" type="primary">TMEM229B</name>
    <name evidence="7" type="ORF">E2C01_043176</name>
</gene>
<evidence type="ECO:0000256" key="6">
    <source>
        <dbReference type="SAM" id="Phobius"/>
    </source>
</evidence>
<dbReference type="Proteomes" id="UP000324222">
    <property type="component" value="Unassembled WGS sequence"/>
</dbReference>
<dbReference type="OrthoDB" id="5946847at2759"/>
<keyword evidence="3 6" id="KW-0812">Transmembrane</keyword>
<dbReference type="PANTHER" id="PTHR31746:SF3">
    <property type="entry name" value="TRANSMEMBRANE PROTEIN 229B"/>
    <property type="match status" value="1"/>
</dbReference>
<evidence type="ECO:0000256" key="1">
    <source>
        <dbReference type="ARBA" id="ARBA00004141"/>
    </source>
</evidence>
<comment type="subcellular location">
    <subcellularLocation>
        <location evidence="1">Membrane</location>
        <topology evidence="1">Multi-pass membrane protein</topology>
    </subcellularLocation>
</comment>
<proteinExistence type="inferred from homology"/>
<evidence type="ECO:0000313" key="7">
    <source>
        <dbReference type="EMBL" id="MPC49377.1"/>
    </source>
</evidence>
<accession>A0A5B7FVE1</accession>
<comment type="similarity">
    <text evidence="2">Belongs to the TMEM229 family.</text>
</comment>
<dbReference type="GO" id="GO:0016020">
    <property type="term" value="C:membrane"/>
    <property type="evidence" value="ECO:0007669"/>
    <property type="project" value="UniProtKB-SubCell"/>
</dbReference>
<evidence type="ECO:0000256" key="5">
    <source>
        <dbReference type="ARBA" id="ARBA00023136"/>
    </source>
</evidence>
<dbReference type="PANTHER" id="PTHR31746">
    <property type="entry name" value="TRANSMEMBRANE PROTEIN 229 FAMILY MEMBER"/>
    <property type="match status" value="1"/>
</dbReference>
<reference evidence="7 8" key="1">
    <citation type="submission" date="2019-05" db="EMBL/GenBank/DDBJ databases">
        <title>Another draft genome of Portunus trituberculatus and its Hox gene families provides insights of decapod evolution.</title>
        <authorList>
            <person name="Jeong J.-H."/>
            <person name="Song I."/>
            <person name="Kim S."/>
            <person name="Choi T."/>
            <person name="Kim D."/>
            <person name="Ryu S."/>
            <person name="Kim W."/>
        </authorList>
    </citation>
    <scope>NUCLEOTIDE SEQUENCE [LARGE SCALE GENOMIC DNA]</scope>
    <source>
        <tissue evidence="7">Muscle</tissue>
    </source>
</reference>
<evidence type="ECO:0000256" key="3">
    <source>
        <dbReference type="ARBA" id="ARBA00022692"/>
    </source>
</evidence>